<protein>
    <submittedName>
        <fullName evidence="1">Uncharacterized protein</fullName>
    </submittedName>
</protein>
<proteinExistence type="predicted"/>
<feature type="non-terminal residue" evidence="1">
    <location>
        <position position="59"/>
    </location>
</feature>
<evidence type="ECO:0000313" key="2">
    <source>
        <dbReference type="EMBL" id="CEK95301.1"/>
    </source>
</evidence>
<sequence length="59" mass="6701">MRALKSRGQCGHEIVATVWDSCALAFLFCLRSTYAASQDFAPFRRSERQDVRSRAAFSQ</sequence>
<reference evidence="1" key="1">
    <citation type="submission" date="2014-12" db="EMBL/GenBank/DDBJ databases">
        <title>Insight into the proteome of Arion vulgaris.</title>
        <authorList>
            <person name="Aradska J."/>
            <person name="Bulat T."/>
            <person name="Smidak R."/>
            <person name="Sarate P."/>
            <person name="Gangsoo J."/>
            <person name="Sialana F."/>
            <person name="Bilban M."/>
            <person name="Lubec G."/>
        </authorList>
    </citation>
    <scope>NUCLEOTIDE SEQUENCE</scope>
    <source>
        <tissue evidence="1">Skin</tissue>
    </source>
</reference>
<dbReference type="EMBL" id="HACG01048436">
    <property type="protein sequence ID" value="CEK95301.1"/>
    <property type="molecule type" value="Transcribed_RNA"/>
</dbReference>
<evidence type="ECO:0000313" key="1">
    <source>
        <dbReference type="EMBL" id="CEK95293.1"/>
    </source>
</evidence>
<dbReference type="EMBL" id="HACG01048428">
    <property type="protein sequence ID" value="CEK95293.1"/>
    <property type="molecule type" value="Transcribed_RNA"/>
</dbReference>
<dbReference type="AlphaFoldDB" id="A0A0B7BQN7"/>
<name>A0A0B7BQN7_9EUPU</name>
<evidence type="ECO:0000313" key="3">
    <source>
        <dbReference type="EMBL" id="CEK95308.1"/>
    </source>
</evidence>
<accession>A0A0B7BQN7</accession>
<dbReference type="EMBL" id="HACG01048443">
    <property type="protein sequence ID" value="CEK95308.1"/>
    <property type="molecule type" value="Transcribed_RNA"/>
</dbReference>
<gene>
    <name evidence="1" type="primary">ORF206322</name>
    <name evidence="2" type="synonym">ORF206357</name>
    <name evidence="3" type="synonym">ORF206382</name>
</gene>
<organism evidence="1">
    <name type="scientific">Arion vulgaris</name>
    <dbReference type="NCBI Taxonomy" id="1028688"/>
    <lineage>
        <taxon>Eukaryota</taxon>
        <taxon>Metazoa</taxon>
        <taxon>Spiralia</taxon>
        <taxon>Lophotrochozoa</taxon>
        <taxon>Mollusca</taxon>
        <taxon>Gastropoda</taxon>
        <taxon>Heterobranchia</taxon>
        <taxon>Euthyneura</taxon>
        <taxon>Panpulmonata</taxon>
        <taxon>Eupulmonata</taxon>
        <taxon>Stylommatophora</taxon>
        <taxon>Helicina</taxon>
        <taxon>Arionoidea</taxon>
        <taxon>Arionidae</taxon>
        <taxon>Arion</taxon>
    </lineage>
</organism>